<dbReference type="EMBL" id="LR796467">
    <property type="protein sequence ID" value="CAB4146685.1"/>
    <property type="molecule type" value="Genomic_DNA"/>
</dbReference>
<organism evidence="1">
    <name type="scientific">uncultured Caudovirales phage</name>
    <dbReference type="NCBI Taxonomy" id="2100421"/>
    <lineage>
        <taxon>Viruses</taxon>
        <taxon>Duplodnaviria</taxon>
        <taxon>Heunggongvirae</taxon>
        <taxon>Uroviricota</taxon>
        <taxon>Caudoviricetes</taxon>
        <taxon>Peduoviridae</taxon>
        <taxon>Maltschvirus</taxon>
        <taxon>Maltschvirus maltsch</taxon>
    </lineage>
</organism>
<protein>
    <submittedName>
        <fullName evidence="1">Uncharacterized protein</fullName>
    </submittedName>
</protein>
<dbReference type="EMBL" id="LR796954">
    <property type="protein sequence ID" value="CAB4177727.1"/>
    <property type="molecule type" value="Genomic_DNA"/>
</dbReference>
<dbReference type="EMBL" id="LR797301">
    <property type="protein sequence ID" value="CAB4200323.1"/>
    <property type="molecule type" value="Genomic_DNA"/>
</dbReference>
<accession>A0A6J5MHY5</accession>
<evidence type="ECO:0000313" key="4">
    <source>
        <dbReference type="EMBL" id="CAB4200323.1"/>
    </source>
</evidence>
<gene>
    <name evidence="2" type="ORF">UFOVP1008_39</name>
    <name evidence="3" type="ORF">UFOVP1160_7</name>
    <name evidence="4" type="ORF">UFOVP1352_43</name>
    <name evidence="1" type="ORF">UFOVP498_47</name>
</gene>
<evidence type="ECO:0000313" key="2">
    <source>
        <dbReference type="EMBL" id="CAB4177727.1"/>
    </source>
</evidence>
<name>A0A6J5MHY5_9CAUD</name>
<proteinExistence type="predicted"/>
<sequence length="183" mass="19518">MGASFVAYNAASGPVTPFVFQDNFNRGAGVSTGLGTNWDSTAIIAQDNYAMGSTDGSAYVSAGAHTFGSNQYVQFQPYSWGNGKSYHLYLRGGLCHMVWPTLTGSNLSMRVYDANVFDTTIVPLIYDVVRFEAFGAILRIKLNGTTVWTGTSTNTSGSIVGQPGFGMSTNQLADNFECGDLLA</sequence>
<reference evidence="1" key="1">
    <citation type="submission" date="2020-04" db="EMBL/GenBank/DDBJ databases">
        <authorList>
            <person name="Chiriac C."/>
            <person name="Salcher M."/>
            <person name="Ghai R."/>
            <person name="Kavagutti S V."/>
        </authorList>
    </citation>
    <scope>NUCLEOTIDE SEQUENCE</scope>
</reference>
<evidence type="ECO:0000313" key="1">
    <source>
        <dbReference type="EMBL" id="CAB4146685.1"/>
    </source>
</evidence>
<dbReference type="EMBL" id="LR797110">
    <property type="protein sequence ID" value="CAB4187152.1"/>
    <property type="molecule type" value="Genomic_DNA"/>
</dbReference>
<evidence type="ECO:0000313" key="3">
    <source>
        <dbReference type="EMBL" id="CAB4187152.1"/>
    </source>
</evidence>